<organism evidence="1 2">
    <name type="scientific">Chryseobacterium tagetis</name>
    <dbReference type="NCBI Taxonomy" id="2801334"/>
    <lineage>
        <taxon>Bacteria</taxon>
        <taxon>Pseudomonadati</taxon>
        <taxon>Bacteroidota</taxon>
        <taxon>Flavobacteriia</taxon>
        <taxon>Flavobacteriales</taxon>
        <taxon>Weeksellaceae</taxon>
        <taxon>Chryseobacterium group</taxon>
        <taxon>Chryseobacterium</taxon>
    </lineage>
</organism>
<dbReference type="InterPro" id="IPR016024">
    <property type="entry name" value="ARM-type_fold"/>
</dbReference>
<comment type="caution">
    <text evidence="1">The sequence shown here is derived from an EMBL/GenBank/DDBJ whole genome shotgun (WGS) entry which is preliminary data.</text>
</comment>
<evidence type="ECO:0000313" key="1">
    <source>
        <dbReference type="EMBL" id="MCA6069195.1"/>
    </source>
</evidence>
<evidence type="ECO:0000313" key="2">
    <source>
        <dbReference type="Proteomes" id="UP000618240"/>
    </source>
</evidence>
<name>A0ABS8A8D0_9FLAO</name>
<sequence>MFASETIKLFDKAYHAKTNNNYWNQISKLRGCIDQEMVSNCFKLIDSKDLKYQQTGIDVLSQLGSNRKAFIRKMIDKIFEILEITDNEKLITTGLFALGHNNKHVKIRHLKSLRKFVNSQSTDIRYALTFSLLGIEQKTAINMLLELAKDKSLRIRDWATFGLGTQIETDNEEIRNILYKNALSTNDQIRQEAIKGLANRNDERVNKLIITELQKENFGSLFFDTLLNIKNGEQYLPLIIQIYEKHKDNRDINPSWLADLKNCIEVLQKE</sequence>
<dbReference type="Proteomes" id="UP000618240">
    <property type="component" value="Unassembled WGS sequence"/>
</dbReference>
<dbReference type="SUPFAM" id="SSF48371">
    <property type="entry name" value="ARM repeat"/>
    <property type="match status" value="1"/>
</dbReference>
<dbReference type="EMBL" id="JAERSE020000005">
    <property type="protein sequence ID" value="MCA6069195.1"/>
    <property type="molecule type" value="Genomic_DNA"/>
</dbReference>
<dbReference type="Pfam" id="PF13646">
    <property type="entry name" value="HEAT_2"/>
    <property type="match status" value="1"/>
</dbReference>
<dbReference type="Gene3D" id="1.25.10.10">
    <property type="entry name" value="Leucine-rich Repeat Variant"/>
    <property type="match status" value="1"/>
</dbReference>
<dbReference type="RefSeq" id="WP_225690378.1">
    <property type="nucleotide sequence ID" value="NZ_JAERSE020000005.1"/>
</dbReference>
<reference evidence="1 2" key="1">
    <citation type="submission" date="2021-09" db="EMBL/GenBank/DDBJ databases">
        <title>Genome sequencing and assembly of Chryseobacterium sp. RG1.</title>
        <authorList>
            <person name="Chhetri G."/>
        </authorList>
    </citation>
    <scope>NUCLEOTIDE SEQUENCE [LARGE SCALE GENOMIC DNA]</scope>
    <source>
        <strain evidence="1 2">RG1</strain>
    </source>
</reference>
<accession>A0ABS8A8D0</accession>
<keyword evidence="2" id="KW-1185">Reference proteome</keyword>
<gene>
    <name evidence="1" type="ORF">JI747_018670</name>
</gene>
<protein>
    <submittedName>
        <fullName evidence="1">HEAT repeat domain-containing protein</fullName>
    </submittedName>
</protein>
<proteinExistence type="predicted"/>
<dbReference type="InterPro" id="IPR011989">
    <property type="entry name" value="ARM-like"/>
</dbReference>